<name>A0A9W6WCH1_9ACTN</name>
<evidence type="ECO:0000256" key="1">
    <source>
        <dbReference type="SAM" id="MobiDB-lite"/>
    </source>
</evidence>
<dbReference type="Proteomes" id="UP001165079">
    <property type="component" value="Unassembled WGS sequence"/>
</dbReference>
<evidence type="ECO:0000313" key="3">
    <source>
        <dbReference type="Proteomes" id="UP001165079"/>
    </source>
</evidence>
<evidence type="ECO:0000313" key="2">
    <source>
        <dbReference type="EMBL" id="GLZ80586.1"/>
    </source>
</evidence>
<feature type="region of interest" description="Disordered" evidence="1">
    <location>
        <begin position="14"/>
        <end position="48"/>
    </location>
</feature>
<comment type="caution">
    <text evidence="2">The sequence shown here is derived from an EMBL/GenBank/DDBJ whole genome shotgun (WGS) entry which is preliminary data.</text>
</comment>
<keyword evidence="3" id="KW-1185">Reference proteome</keyword>
<protein>
    <submittedName>
        <fullName evidence="2">Uncharacterized protein</fullName>
    </submittedName>
</protein>
<reference evidence="2" key="1">
    <citation type="submission" date="2023-03" db="EMBL/GenBank/DDBJ databases">
        <title>Actinorhabdospora filicis NBRC 111898.</title>
        <authorList>
            <person name="Ichikawa N."/>
            <person name="Sato H."/>
            <person name="Tonouchi N."/>
        </authorList>
    </citation>
    <scope>NUCLEOTIDE SEQUENCE</scope>
    <source>
        <strain evidence="2">NBRC 111898</strain>
    </source>
</reference>
<proteinExistence type="predicted"/>
<feature type="compositionally biased region" description="Low complexity" evidence="1">
    <location>
        <begin position="24"/>
        <end position="43"/>
    </location>
</feature>
<sequence>MAAALTAALAACASPGADTGAGGPSSTPSAPATAQPPASSASPDDGSRVKPGYALQIIVTKTGGFAGLEQKVVIAEDGSWTFTDSRAGKTETGKLATAKLQQLQTLAKSDGLTAPPGKTGENGNCADMFMFGITVGDTVTSTDDCGRAPNQAFEDILALVVEETAL</sequence>
<dbReference type="RefSeq" id="WP_285665809.1">
    <property type="nucleotide sequence ID" value="NZ_BSTX01000004.1"/>
</dbReference>
<dbReference type="EMBL" id="BSTX01000004">
    <property type="protein sequence ID" value="GLZ80586.1"/>
    <property type="molecule type" value="Genomic_DNA"/>
</dbReference>
<accession>A0A9W6WCH1</accession>
<gene>
    <name evidence="2" type="ORF">Afil01_53930</name>
</gene>
<dbReference type="AlphaFoldDB" id="A0A9W6WCH1"/>
<organism evidence="2 3">
    <name type="scientific">Actinorhabdospora filicis</name>
    <dbReference type="NCBI Taxonomy" id="1785913"/>
    <lineage>
        <taxon>Bacteria</taxon>
        <taxon>Bacillati</taxon>
        <taxon>Actinomycetota</taxon>
        <taxon>Actinomycetes</taxon>
        <taxon>Micromonosporales</taxon>
        <taxon>Micromonosporaceae</taxon>
        <taxon>Actinorhabdospora</taxon>
    </lineage>
</organism>